<name>A0A538U1W1_UNCEI</name>
<evidence type="ECO:0000256" key="4">
    <source>
        <dbReference type="ARBA" id="ARBA00022833"/>
    </source>
</evidence>
<dbReference type="Proteomes" id="UP000319836">
    <property type="component" value="Unassembled WGS sequence"/>
</dbReference>
<dbReference type="Pfam" id="PF00753">
    <property type="entry name" value="Lactamase_B"/>
    <property type="match status" value="1"/>
</dbReference>
<organism evidence="6 7">
    <name type="scientific">Eiseniibacteriota bacterium</name>
    <dbReference type="NCBI Taxonomy" id="2212470"/>
    <lineage>
        <taxon>Bacteria</taxon>
        <taxon>Candidatus Eiseniibacteriota</taxon>
    </lineage>
</organism>
<evidence type="ECO:0000313" key="6">
    <source>
        <dbReference type="EMBL" id="TMQ69880.1"/>
    </source>
</evidence>
<dbReference type="SMART" id="SM00849">
    <property type="entry name" value="Lactamase_B"/>
    <property type="match status" value="1"/>
</dbReference>
<keyword evidence="3 6" id="KW-0378">Hydrolase</keyword>
<evidence type="ECO:0000259" key="5">
    <source>
        <dbReference type="SMART" id="SM00849"/>
    </source>
</evidence>
<reference evidence="6 7" key="1">
    <citation type="journal article" date="2019" name="Nat. Microbiol.">
        <title>Mediterranean grassland soil C-N compound turnover is dependent on rainfall and depth, and is mediated by genomically divergent microorganisms.</title>
        <authorList>
            <person name="Diamond S."/>
            <person name="Andeer P.F."/>
            <person name="Li Z."/>
            <person name="Crits-Christoph A."/>
            <person name="Burstein D."/>
            <person name="Anantharaman K."/>
            <person name="Lane K.R."/>
            <person name="Thomas B.C."/>
            <person name="Pan C."/>
            <person name="Northen T.R."/>
            <person name="Banfield J.F."/>
        </authorList>
    </citation>
    <scope>NUCLEOTIDE SEQUENCE [LARGE SCALE GENOMIC DNA]</scope>
    <source>
        <strain evidence="6">WS_10</strain>
    </source>
</reference>
<dbReference type="PANTHER" id="PTHR46233">
    <property type="entry name" value="HYDROXYACYLGLUTATHIONE HYDROLASE GLOC"/>
    <property type="match status" value="1"/>
</dbReference>
<comment type="caution">
    <text evidence="6">The sequence shown here is derived from an EMBL/GenBank/DDBJ whole genome shotgun (WGS) entry which is preliminary data.</text>
</comment>
<dbReference type="GO" id="GO:0046872">
    <property type="term" value="F:metal ion binding"/>
    <property type="evidence" value="ECO:0007669"/>
    <property type="project" value="UniProtKB-KW"/>
</dbReference>
<evidence type="ECO:0000313" key="7">
    <source>
        <dbReference type="Proteomes" id="UP000319836"/>
    </source>
</evidence>
<sequence>MRRRSCLGEERPGRRGRIRIRSADLRRGRRRPDFRLTPGSAAVERISRVVGPASTNVHILADGRTREAIAIDTAIPSFAWIAEELAARDWTLKLIVTTHGHWDHIGDNAAVASATGAEIAVHGLDRDWLLHPMPLSAPFEVPPSVPAVDLAEGGTIRFGEIRLQVLHTPGHTPGSVCLQSTDDGLLFSGDTLFAGGWGRVDLPGGSAEAIVDSLGRLAELEPIVTVLPGHGPTTTIGRERPWLELVRSGGRLPM</sequence>
<dbReference type="InterPro" id="IPR036866">
    <property type="entry name" value="RibonucZ/Hydroxyglut_hydro"/>
</dbReference>
<comment type="cofactor">
    <cofactor evidence="1">
        <name>Zn(2+)</name>
        <dbReference type="ChEBI" id="CHEBI:29105"/>
    </cofactor>
</comment>
<dbReference type="AlphaFoldDB" id="A0A538U1W1"/>
<protein>
    <submittedName>
        <fullName evidence="6">MBL fold metallo-hydrolase</fullName>
    </submittedName>
</protein>
<dbReference type="Gene3D" id="3.60.15.10">
    <property type="entry name" value="Ribonuclease Z/Hydroxyacylglutathione hydrolase-like"/>
    <property type="match status" value="1"/>
</dbReference>
<dbReference type="GO" id="GO:0016787">
    <property type="term" value="F:hydrolase activity"/>
    <property type="evidence" value="ECO:0007669"/>
    <property type="project" value="UniProtKB-KW"/>
</dbReference>
<gene>
    <name evidence="6" type="ORF">E6K80_10265</name>
</gene>
<keyword evidence="4" id="KW-0862">Zinc</keyword>
<dbReference type="InterPro" id="IPR051453">
    <property type="entry name" value="MBL_Glyoxalase_II"/>
</dbReference>
<feature type="domain" description="Metallo-beta-lactamase" evidence="5">
    <location>
        <begin position="54"/>
        <end position="230"/>
    </location>
</feature>
<evidence type="ECO:0000256" key="2">
    <source>
        <dbReference type="ARBA" id="ARBA00022723"/>
    </source>
</evidence>
<dbReference type="CDD" id="cd06262">
    <property type="entry name" value="metallo-hydrolase-like_MBL-fold"/>
    <property type="match status" value="1"/>
</dbReference>
<keyword evidence="2" id="KW-0479">Metal-binding</keyword>
<dbReference type="InterPro" id="IPR001279">
    <property type="entry name" value="Metallo-B-lactamas"/>
</dbReference>
<proteinExistence type="predicted"/>
<accession>A0A538U1W1</accession>
<evidence type="ECO:0000256" key="3">
    <source>
        <dbReference type="ARBA" id="ARBA00022801"/>
    </source>
</evidence>
<dbReference type="EMBL" id="VBPA01000257">
    <property type="protein sequence ID" value="TMQ69880.1"/>
    <property type="molecule type" value="Genomic_DNA"/>
</dbReference>
<evidence type="ECO:0000256" key="1">
    <source>
        <dbReference type="ARBA" id="ARBA00001947"/>
    </source>
</evidence>
<dbReference type="PANTHER" id="PTHR46233:SF3">
    <property type="entry name" value="HYDROXYACYLGLUTATHIONE HYDROLASE GLOC"/>
    <property type="match status" value="1"/>
</dbReference>
<dbReference type="SUPFAM" id="SSF56281">
    <property type="entry name" value="Metallo-hydrolase/oxidoreductase"/>
    <property type="match status" value="1"/>
</dbReference>